<reference evidence="1 4" key="2">
    <citation type="submission" date="2016-10" db="EMBL/GenBank/DDBJ databases">
        <title>The whole genome sequencing and assembly of Aeribacillus pallidus KCTC3564 strain.</title>
        <authorList>
            <person name="Lee Y.-J."/>
            <person name="Park M.-K."/>
            <person name="Yi H."/>
            <person name="Bahn Y.-S."/>
            <person name="Kim J.F."/>
            <person name="Lee D.-W."/>
        </authorList>
    </citation>
    <scope>NUCLEOTIDE SEQUENCE [LARGE SCALE GENOMIC DNA]</scope>
    <source>
        <strain evidence="1 4">KCTC3564</strain>
    </source>
</reference>
<dbReference type="EMBL" id="CP017703">
    <property type="protein sequence ID" value="ASS89173.1"/>
    <property type="molecule type" value="Genomic_DNA"/>
</dbReference>
<evidence type="ECO:0000313" key="3">
    <source>
        <dbReference type="Proteomes" id="UP000076476"/>
    </source>
</evidence>
<dbReference type="AlphaFoldDB" id="A0A165WPZ0"/>
<evidence type="ECO:0000313" key="2">
    <source>
        <dbReference type="EMBL" id="KZN95184.1"/>
    </source>
</evidence>
<reference evidence="2 3" key="1">
    <citation type="submission" date="2016-04" db="EMBL/GenBank/DDBJ databases">
        <title>Draft genome sequence of Aeribacillus pallidus 8m3 from petroleum reservoir.</title>
        <authorList>
            <person name="Poltaraus A.B."/>
            <person name="Nazina T.N."/>
            <person name="Tourova T.P."/>
            <person name="Malakho S.M."/>
            <person name="Korshunova A.V."/>
            <person name="Sokolova D.S."/>
        </authorList>
    </citation>
    <scope>NUCLEOTIDE SEQUENCE [LARGE SCALE GENOMIC DNA]</scope>
    <source>
        <strain evidence="2 3">8m3</strain>
    </source>
</reference>
<dbReference type="PIRSF" id="PIRSF033725">
    <property type="entry name" value="UCP033725"/>
    <property type="match status" value="1"/>
</dbReference>
<evidence type="ECO:0000313" key="4">
    <source>
        <dbReference type="Proteomes" id="UP000214606"/>
    </source>
</evidence>
<dbReference type="Proteomes" id="UP000076476">
    <property type="component" value="Unassembled WGS sequence"/>
</dbReference>
<protein>
    <submittedName>
        <fullName evidence="2">Uncharacterized protein</fullName>
    </submittedName>
</protein>
<organism evidence="2 3">
    <name type="scientific">Aeribacillus pallidus</name>
    <dbReference type="NCBI Taxonomy" id="33936"/>
    <lineage>
        <taxon>Bacteria</taxon>
        <taxon>Bacillati</taxon>
        <taxon>Bacillota</taxon>
        <taxon>Bacilli</taxon>
        <taxon>Bacillales</taxon>
        <taxon>Bacillaceae</taxon>
        <taxon>Aeribacillus</taxon>
    </lineage>
</organism>
<sequence length="134" mass="15647">MKKGLYAKYKGEDYKARLIENKVRLISYNATDLDKGFKEKKYPDNYDISNLPRVYINEVEQNEIEDIYEIELIGVIDGLEVQILNENVNEYLVATSDVAIGVELDLDRKDRDTFMDWVPKSRVKTITHKKSIIL</sequence>
<evidence type="ECO:0000313" key="1">
    <source>
        <dbReference type="EMBL" id="ASS89173.1"/>
    </source>
</evidence>
<name>A0A165WPZ0_9BACI</name>
<dbReference type="Proteomes" id="UP000214606">
    <property type="component" value="Chromosome"/>
</dbReference>
<keyword evidence="3" id="KW-1185">Reference proteome</keyword>
<accession>A0A165WPZ0</accession>
<dbReference type="RefSeq" id="WP_063389154.1">
    <property type="nucleotide sequence ID" value="NZ_CP017703.1"/>
</dbReference>
<gene>
    <name evidence="1" type="ORF">AP3564_01815</name>
    <name evidence="2" type="ORF">AZI98_15425</name>
</gene>
<proteinExistence type="predicted"/>
<dbReference type="STRING" id="33936.AZI98_15425"/>
<dbReference type="EMBL" id="LWBR01000062">
    <property type="protein sequence ID" value="KZN95184.1"/>
    <property type="molecule type" value="Genomic_DNA"/>
</dbReference>
<dbReference type="InterPro" id="IPR017020">
    <property type="entry name" value="UCP033725"/>
</dbReference>
<dbReference type="OrthoDB" id="2218409at2"/>
<dbReference type="KEGG" id="apak:AP3564_01815"/>